<dbReference type="InterPro" id="IPR007484">
    <property type="entry name" value="Peptidase_M28"/>
</dbReference>
<dbReference type="EMBL" id="QYUJ01000014">
    <property type="protein sequence ID" value="RJF72989.1"/>
    <property type="molecule type" value="Genomic_DNA"/>
</dbReference>
<feature type="domain" description="Peptidase M28" evidence="2">
    <location>
        <begin position="166"/>
        <end position="323"/>
    </location>
</feature>
<dbReference type="InterPro" id="IPR045175">
    <property type="entry name" value="M28_fam"/>
</dbReference>
<dbReference type="PANTHER" id="PTHR12147:SF26">
    <property type="entry name" value="PEPTIDASE M28 DOMAIN-CONTAINING PROTEIN"/>
    <property type="match status" value="1"/>
</dbReference>
<accession>A0A418VA85</accession>
<dbReference type="GO" id="GO:0008235">
    <property type="term" value="F:metalloexopeptidase activity"/>
    <property type="evidence" value="ECO:0007669"/>
    <property type="project" value="InterPro"/>
</dbReference>
<evidence type="ECO:0000259" key="2">
    <source>
        <dbReference type="Pfam" id="PF04389"/>
    </source>
</evidence>
<dbReference type="PANTHER" id="PTHR12147">
    <property type="entry name" value="METALLOPEPTIDASE M28 FAMILY MEMBER"/>
    <property type="match status" value="1"/>
</dbReference>
<evidence type="ECO:0000313" key="3">
    <source>
        <dbReference type="EMBL" id="RJF72989.1"/>
    </source>
</evidence>
<dbReference type="SUPFAM" id="SSF53187">
    <property type="entry name" value="Zn-dependent exopeptidases"/>
    <property type="match status" value="1"/>
</dbReference>
<dbReference type="OrthoDB" id="9762302at2"/>
<sequence length="350" mass="36723">MAGTPANELARTYLETQLRLLGYETQREPFTYPRFDDLGSGVTTTAGTVSGLALEGSAGGSVSGAVVNVPEFGTSAGFARVDVKGKLAVVARGRIPFLEKAENAQRAGATGLIILNSENQPLRGRLTTPLAFPVLGVPAGAAEQLGDGQDVTLNVRVQQTTVQAQNLIAYKKGVTRPEVLFGAHLDSVPGAPGANDNLSGTLTVLELARQTVNTPLSARTYFVLFDGEENGLLGAKHFTGRHPALLGGLKAMLNFDMVGVDVQPLQATGSRALVNAAQAVSGVDLREGQESGSDHVPFQQQNVPVLFFHRGLDANYHQPGDRVLDPQLIRATVAAGLEVAQAVLAQQGSK</sequence>
<dbReference type="Proteomes" id="UP000286287">
    <property type="component" value="Unassembled WGS sequence"/>
</dbReference>
<organism evidence="3 4">
    <name type="scientific">Deinococcus cavernae</name>
    <dbReference type="NCBI Taxonomy" id="2320857"/>
    <lineage>
        <taxon>Bacteria</taxon>
        <taxon>Thermotogati</taxon>
        <taxon>Deinococcota</taxon>
        <taxon>Deinococci</taxon>
        <taxon>Deinococcales</taxon>
        <taxon>Deinococcaceae</taxon>
        <taxon>Deinococcus</taxon>
    </lineage>
</organism>
<dbReference type="Pfam" id="PF04389">
    <property type="entry name" value="Peptidase_M28"/>
    <property type="match status" value="1"/>
</dbReference>
<dbReference type="AlphaFoldDB" id="A0A418VA85"/>
<dbReference type="Gene3D" id="3.40.630.10">
    <property type="entry name" value="Zn peptidases"/>
    <property type="match status" value="1"/>
</dbReference>
<dbReference type="GO" id="GO:0006508">
    <property type="term" value="P:proteolysis"/>
    <property type="evidence" value="ECO:0007669"/>
    <property type="project" value="InterPro"/>
</dbReference>
<protein>
    <submittedName>
        <fullName evidence="3">M28 family peptidase</fullName>
    </submittedName>
</protein>
<dbReference type="SUPFAM" id="SSF52025">
    <property type="entry name" value="PA domain"/>
    <property type="match status" value="1"/>
</dbReference>
<dbReference type="Pfam" id="PF02225">
    <property type="entry name" value="PA"/>
    <property type="match status" value="1"/>
</dbReference>
<evidence type="ECO:0000313" key="4">
    <source>
        <dbReference type="Proteomes" id="UP000286287"/>
    </source>
</evidence>
<name>A0A418VA85_9DEIO</name>
<dbReference type="InterPro" id="IPR046450">
    <property type="entry name" value="PA_dom_sf"/>
</dbReference>
<comment type="caution">
    <text evidence="3">The sequence shown here is derived from an EMBL/GenBank/DDBJ whole genome shotgun (WGS) entry which is preliminary data.</text>
</comment>
<dbReference type="RefSeq" id="WP_119765650.1">
    <property type="nucleotide sequence ID" value="NZ_QYUJ01000014.1"/>
</dbReference>
<evidence type="ECO:0000259" key="1">
    <source>
        <dbReference type="Pfam" id="PF02225"/>
    </source>
</evidence>
<keyword evidence="4" id="KW-1185">Reference proteome</keyword>
<dbReference type="InterPro" id="IPR003137">
    <property type="entry name" value="PA_domain"/>
</dbReference>
<reference evidence="3 4" key="1">
    <citation type="submission" date="2018-09" db="EMBL/GenBank/DDBJ databases">
        <authorList>
            <person name="Zhu H."/>
        </authorList>
    </citation>
    <scope>NUCLEOTIDE SEQUENCE [LARGE SCALE GENOMIC DNA]</scope>
    <source>
        <strain evidence="3 4">K2S05-167</strain>
    </source>
</reference>
<gene>
    <name evidence="3" type="ORF">D3875_17015</name>
</gene>
<proteinExistence type="predicted"/>
<dbReference type="Gene3D" id="3.50.30.30">
    <property type="match status" value="1"/>
</dbReference>
<feature type="domain" description="PA" evidence="1">
    <location>
        <begin position="62"/>
        <end position="145"/>
    </location>
</feature>